<gene>
    <name evidence="2" type="ORF">AB0E61_14390</name>
</gene>
<organism evidence="2 3">
    <name type="scientific">Streptomyces catenulae</name>
    <dbReference type="NCBI Taxonomy" id="66875"/>
    <lineage>
        <taxon>Bacteria</taxon>
        <taxon>Bacillati</taxon>
        <taxon>Actinomycetota</taxon>
        <taxon>Actinomycetes</taxon>
        <taxon>Kitasatosporales</taxon>
        <taxon>Streptomycetaceae</taxon>
        <taxon>Streptomyces</taxon>
    </lineage>
</organism>
<evidence type="ECO:0000256" key="1">
    <source>
        <dbReference type="SAM" id="MobiDB-lite"/>
    </source>
</evidence>
<name>A0ABV2YZV5_9ACTN</name>
<dbReference type="Pfam" id="PF13822">
    <property type="entry name" value="ACC_epsilon"/>
    <property type="match status" value="1"/>
</dbReference>
<dbReference type="EMBL" id="JBEZVI010000010">
    <property type="protein sequence ID" value="MEU3711270.1"/>
    <property type="molecule type" value="Genomic_DNA"/>
</dbReference>
<evidence type="ECO:0000313" key="2">
    <source>
        <dbReference type="EMBL" id="MEU3711270.1"/>
    </source>
</evidence>
<accession>A0ABV2YZV5</accession>
<feature type="region of interest" description="Disordered" evidence="1">
    <location>
        <begin position="51"/>
        <end position="75"/>
    </location>
</feature>
<proteinExistence type="predicted"/>
<comment type="caution">
    <text evidence="2">The sequence shown here is derived from an EMBL/GenBank/DDBJ whole genome shotgun (WGS) entry which is preliminary data.</text>
</comment>
<dbReference type="RefSeq" id="WP_030278462.1">
    <property type="nucleotide sequence ID" value="NZ_JBEZVI010000010.1"/>
</dbReference>
<keyword evidence="3" id="KW-1185">Reference proteome</keyword>
<protein>
    <submittedName>
        <fullName evidence="2">Acyl-CoA carboxylase epsilon subunit</fullName>
    </submittedName>
</protein>
<evidence type="ECO:0000313" key="3">
    <source>
        <dbReference type="Proteomes" id="UP001550853"/>
    </source>
</evidence>
<dbReference type="Proteomes" id="UP001550853">
    <property type="component" value="Unassembled WGS sequence"/>
</dbReference>
<sequence>MATEAAPFLRVTGGNATPEELAALVVAVLARQRPAARPGEIHRHRPNWRRLERALGHRGPRSWRGETRSTARHTG</sequence>
<dbReference type="InterPro" id="IPR032716">
    <property type="entry name" value="ACC_epsilon"/>
</dbReference>
<reference evidence="2 3" key="1">
    <citation type="submission" date="2024-06" db="EMBL/GenBank/DDBJ databases">
        <title>The Natural Products Discovery Center: Release of the First 8490 Sequenced Strains for Exploring Actinobacteria Biosynthetic Diversity.</title>
        <authorList>
            <person name="Kalkreuter E."/>
            <person name="Kautsar S.A."/>
            <person name="Yang D."/>
            <person name="Bader C.D."/>
            <person name="Teijaro C.N."/>
            <person name="Fluegel L."/>
            <person name="Davis C.M."/>
            <person name="Simpson J.R."/>
            <person name="Lauterbach L."/>
            <person name="Steele A.D."/>
            <person name="Gui C."/>
            <person name="Meng S."/>
            <person name="Li G."/>
            <person name="Viehrig K."/>
            <person name="Ye F."/>
            <person name="Su P."/>
            <person name="Kiefer A.F."/>
            <person name="Nichols A."/>
            <person name="Cepeda A.J."/>
            <person name="Yan W."/>
            <person name="Fan B."/>
            <person name="Jiang Y."/>
            <person name="Adhikari A."/>
            <person name="Zheng C.-J."/>
            <person name="Schuster L."/>
            <person name="Cowan T.M."/>
            <person name="Smanski M.J."/>
            <person name="Chevrette M.G."/>
            <person name="De Carvalho L.P.S."/>
            <person name="Shen B."/>
        </authorList>
    </citation>
    <scope>NUCLEOTIDE SEQUENCE [LARGE SCALE GENOMIC DNA]</scope>
    <source>
        <strain evidence="2 3">NPDC033039</strain>
    </source>
</reference>